<comment type="caution">
    <text evidence="7">The sequence shown here is derived from an EMBL/GenBank/DDBJ whole genome shotgun (WGS) entry which is preliminary data.</text>
</comment>
<dbReference type="Gene3D" id="3.30.390.30">
    <property type="match status" value="1"/>
</dbReference>
<dbReference type="PRINTS" id="PR00411">
    <property type="entry name" value="PNDRDTASEI"/>
</dbReference>
<dbReference type="Proteomes" id="UP001139354">
    <property type="component" value="Unassembled WGS sequence"/>
</dbReference>
<dbReference type="SUPFAM" id="SSF55424">
    <property type="entry name" value="FAD/NAD-linked reductases, dimerisation (C-terminal) domain"/>
    <property type="match status" value="1"/>
</dbReference>
<dbReference type="Gene3D" id="3.50.50.60">
    <property type="entry name" value="FAD/NAD(P)-binding domain"/>
    <property type="match status" value="2"/>
</dbReference>
<protein>
    <submittedName>
        <fullName evidence="7">FAD-dependent oxidoreductase</fullName>
    </submittedName>
</protein>
<keyword evidence="3" id="KW-0274">FAD</keyword>
<evidence type="ECO:0000259" key="6">
    <source>
        <dbReference type="Pfam" id="PF14759"/>
    </source>
</evidence>
<feature type="domain" description="Reductase C-terminal" evidence="6">
    <location>
        <begin position="322"/>
        <end position="403"/>
    </location>
</feature>
<dbReference type="InterPro" id="IPR023753">
    <property type="entry name" value="FAD/NAD-binding_dom"/>
</dbReference>
<feature type="domain" description="FAD/NAD(P)-binding" evidence="5">
    <location>
        <begin position="5"/>
        <end position="300"/>
    </location>
</feature>
<dbReference type="InterPro" id="IPR036188">
    <property type="entry name" value="FAD/NAD-bd_sf"/>
</dbReference>
<dbReference type="PANTHER" id="PTHR43557">
    <property type="entry name" value="APOPTOSIS-INDUCING FACTOR 1"/>
    <property type="match status" value="1"/>
</dbReference>
<evidence type="ECO:0000256" key="1">
    <source>
        <dbReference type="ARBA" id="ARBA00001974"/>
    </source>
</evidence>
<dbReference type="PRINTS" id="PR00368">
    <property type="entry name" value="FADPNR"/>
</dbReference>
<dbReference type="GO" id="GO:0016651">
    <property type="term" value="F:oxidoreductase activity, acting on NAD(P)H"/>
    <property type="evidence" value="ECO:0007669"/>
    <property type="project" value="TreeGrafter"/>
</dbReference>
<accession>A0A9X1S3H0</accession>
<dbReference type="InterPro" id="IPR016156">
    <property type="entry name" value="FAD/NAD-linked_Rdtase_dimer_sf"/>
</dbReference>
<dbReference type="Pfam" id="PF07992">
    <property type="entry name" value="Pyr_redox_2"/>
    <property type="match status" value="1"/>
</dbReference>
<evidence type="ECO:0000313" key="8">
    <source>
        <dbReference type="Proteomes" id="UP001139354"/>
    </source>
</evidence>
<evidence type="ECO:0000256" key="3">
    <source>
        <dbReference type="ARBA" id="ARBA00022827"/>
    </source>
</evidence>
<evidence type="ECO:0000256" key="4">
    <source>
        <dbReference type="ARBA" id="ARBA00023002"/>
    </source>
</evidence>
<organism evidence="7 8">
    <name type="scientific">Microbacterium allomyrinae</name>
    <dbReference type="NCBI Taxonomy" id="2830666"/>
    <lineage>
        <taxon>Bacteria</taxon>
        <taxon>Bacillati</taxon>
        <taxon>Actinomycetota</taxon>
        <taxon>Actinomycetes</taxon>
        <taxon>Micrococcales</taxon>
        <taxon>Microbacteriaceae</taxon>
        <taxon>Microbacterium</taxon>
    </lineage>
</organism>
<comment type="cofactor">
    <cofactor evidence="1">
        <name>FAD</name>
        <dbReference type="ChEBI" id="CHEBI:57692"/>
    </cofactor>
</comment>
<gene>
    <name evidence="7" type="ORF">KEC57_13415</name>
</gene>
<dbReference type="InterPro" id="IPR050446">
    <property type="entry name" value="FAD-oxidoreductase/Apoptosis"/>
</dbReference>
<dbReference type="Pfam" id="PF14759">
    <property type="entry name" value="Reductase_C"/>
    <property type="match status" value="1"/>
</dbReference>
<dbReference type="InterPro" id="IPR028202">
    <property type="entry name" value="Reductase_C"/>
</dbReference>
<dbReference type="GO" id="GO:0005737">
    <property type="term" value="C:cytoplasm"/>
    <property type="evidence" value="ECO:0007669"/>
    <property type="project" value="TreeGrafter"/>
</dbReference>
<name>A0A9X1S3H0_9MICO</name>
<evidence type="ECO:0000259" key="5">
    <source>
        <dbReference type="Pfam" id="PF07992"/>
    </source>
</evidence>
<dbReference type="PANTHER" id="PTHR43557:SF2">
    <property type="entry name" value="RIESKE DOMAIN-CONTAINING PROTEIN-RELATED"/>
    <property type="match status" value="1"/>
</dbReference>
<dbReference type="SUPFAM" id="SSF51905">
    <property type="entry name" value="FAD/NAD(P)-binding domain"/>
    <property type="match status" value="1"/>
</dbReference>
<evidence type="ECO:0000313" key="7">
    <source>
        <dbReference type="EMBL" id="MCC2033179.1"/>
    </source>
</evidence>
<dbReference type="AlphaFoldDB" id="A0A9X1S3H0"/>
<sequence>MPGTIIVGAGHAGVQVADSLRREGYRNAIMLMGDETHPPYQRPPLSKEHLLATGPVGRVSLRGPSFFAESGIELRTVRAVEIDRAHRRVRTSDGVWTPYARLVLATGARNRALEVPGAGLTGVLSLRTADEADAIRGALAAHRRIGIIGAGFIGMEVAAAARERGLDVTVVSPRSGPMARSASPTVVEYFTRRLVASGARLVSGTEVRALRGNGGRVDGVVLADDRVIDVDVVVVGIGVHPNDELAARAGLQVDDGVVVDAGLRTSDPRIWAIGDCATHPNPHAGVRRRIESVQNALDQGRHVARAIAAQTNETVPYRDLPWFWSHQGGDKLTIAGISSPADELLVLGDLAAGSFSVLRFREGRLRCVESVNAVRDHLAARAVLGSDVVLTSAQARLEGFRLADFARAPAKPR</sequence>
<evidence type="ECO:0000256" key="2">
    <source>
        <dbReference type="ARBA" id="ARBA00022630"/>
    </source>
</evidence>
<reference evidence="7" key="1">
    <citation type="submission" date="2021-04" db="EMBL/GenBank/DDBJ databases">
        <title>Microbacterium tenobrionis sp. nov. and Microbacterium allomyrinae sp. nov., isolated from larvae of Tenobrio molitor and Allomyrina dichotoma, respectively.</title>
        <authorList>
            <person name="Lee S.D."/>
        </authorList>
    </citation>
    <scope>NUCLEOTIDE SEQUENCE</scope>
    <source>
        <strain evidence="7">BWT-G7</strain>
    </source>
</reference>
<keyword evidence="2" id="KW-0285">Flavoprotein</keyword>
<keyword evidence="4" id="KW-0560">Oxidoreductase</keyword>
<keyword evidence="8" id="KW-1185">Reference proteome</keyword>
<dbReference type="EMBL" id="JAGTTN010000004">
    <property type="protein sequence ID" value="MCC2033179.1"/>
    <property type="molecule type" value="Genomic_DNA"/>
</dbReference>
<proteinExistence type="predicted"/>
<dbReference type="RefSeq" id="WP_229385146.1">
    <property type="nucleotide sequence ID" value="NZ_JAGTTN010000004.1"/>
</dbReference>